<reference evidence="5" key="2">
    <citation type="submission" date="2020-09" db="EMBL/GenBank/DDBJ databases">
        <authorList>
            <person name="Sun Q."/>
            <person name="Kim S."/>
        </authorList>
    </citation>
    <scope>NUCLEOTIDE SEQUENCE</scope>
    <source>
        <strain evidence="5">KCTC 32296</strain>
    </source>
</reference>
<dbReference type="GO" id="GO:0009341">
    <property type="term" value="C:beta-galactosidase complex"/>
    <property type="evidence" value="ECO:0007669"/>
    <property type="project" value="InterPro"/>
</dbReference>
<gene>
    <name evidence="5" type="ORF">GCM10011273_30480</name>
</gene>
<reference evidence="5" key="1">
    <citation type="journal article" date="2014" name="Int. J. Syst. Evol. Microbiol.">
        <title>Complete genome sequence of Corynebacterium casei LMG S-19264T (=DSM 44701T), isolated from a smear-ripened cheese.</title>
        <authorList>
            <consortium name="US DOE Joint Genome Institute (JGI-PGF)"/>
            <person name="Walter F."/>
            <person name="Albersmeier A."/>
            <person name="Kalinowski J."/>
            <person name="Ruckert C."/>
        </authorList>
    </citation>
    <scope>NUCLEOTIDE SEQUENCE</scope>
    <source>
        <strain evidence="5">KCTC 32296</strain>
    </source>
</reference>
<dbReference type="InterPro" id="IPR040719">
    <property type="entry name" value="DUF5597"/>
</dbReference>
<feature type="domain" description="Glycoside hydrolase family 42 N-terminal" evidence="3">
    <location>
        <begin position="49"/>
        <end position="212"/>
    </location>
</feature>
<keyword evidence="2" id="KW-0326">Glycosidase</keyword>
<dbReference type="Gene3D" id="3.20.20.80">
    <property type="entry name" value="Glycosidases"/>
    <property type="match status" value="1"/>
</dbReference>
<dbReference type="Gene3D" id="2.60.220.20">
    <property type="entry name" value="putative beta-Galactosidase from caulobacter crescentus"/>
    <property type="match status" value="1"/>
</dbReference>
<evidence type="ECO:0000313" key="6">
    <source>
        <dbReference type="Proteomes" id="UP000662572"/>
    </source>
</evidence>
<accession>A0A918UWZ8</accession>
<feature type="domain" description="DUF5597" evidence="4">
    <location>
        <begin position="380"/>
        <end position="516"/>
    </location>
</feature>
<evidence type="ECO:0000256" key="1">
    <source>
        <dbReference type="ARBA" id="ARBA00022801"/>
    </source>
</evidence>
<dbReference type="GO" id="GO:0005975">
    <property type="term" value="P:carbohydrate metabolic process"/>
    <property type="evidence" value="ECO:0007669"/>
    <property type="project" value="InterPro"/>
</dbReference>
<dbReference type="Pfam" id="PF02449">
    <property type="entry name" value="Glyco_hydro_42"/>
    <property type="match status" value="1"/>
</dbReference>
<evidence type="ECO:0000313" key="5">
    <source>
        <dbReference type="EMBL" id="GGZ41711.1"/>
    </source>
</evidence>
<dbReference type="SUPFAM" id="SSF51445">
    <property type="entry name" value="(Trans)glycosidases"/>
    <property type="match status" value="1"/>
</dbReference>
<dbReference type="GO" id="GO:0004565">
    <property type="term" value="F:beta-galactosidase activity"/>
    <property type="evidence" value="ECO:0007669"/>
    <property type="project" value="InterPro"/>
</dbReference>
<proteinExistence type="predicted"/>
<sequence>MALSGPVMAAEVPHLKTQGTATQLMVDNKPFLMIGGELGNSTASDPEHLKTHWPTLKAIGVNTILAPVEWDQVEPEKGRYDFKVVDAMIAQAREQNIKIVILWFGAWKNSMSTYVPPYVKRDYKTYDRAEDDKGLAQEILSAHDPDTLAADKAAFAALLGHLKTTDTDRTVIMVQVENEIGMLPTVRDYSPQAEAAYRKAVPAQLITYMSANKARLNPFLRDLWAANGNRTSGTWAQVFGSGIEGQEVFQAWGYATFANELTKAGKAAYPLPMYVNAALNHPDKKPGEYPSAGPLPHLFDVWKAAGPEIDVLAIDSYWPDFVGWADKFKRHDNPLFVPEANQAGKSEAGGNAFYVFGEHDAMGFSPFSIEDLPNPETNRLTQAYSVLHQLTPVMVAHQGKGKMRGFKAAVDIKGVVDETPRTFDLGGYSVKATMIDPWTPKDKQDIAAHGGLIIHLGGDEFLVAGSGVILTFADAEAGSGYRIGIEQAIEGTYENGVWKDGRWLNGDQTHQGRHLRLPPDRFSIQKVRLYRYR</sequence>
<name>A0A918UWZ8_9CAUL</name>
<dbReference type="InterPro" id="IPR017853">
    <property type="entry name" value="GH"/>
</dbReference>
<dbReference type="InterPro" id="IPR013529">
    <property type="entry name" value="Glyco_hydro_42_N"/>
</dbReference>
<keyword evidence="1" id="KW-0378">Hydrolase</keyword>
<dbReference type="EMBL" id="BMZB01000005">
    <property type="protein sequence ID" value="GGZ41711.1"/>
    <property type="molecule type" value="Genomic_DNA"/>
</dbReference>
<organism evidence="5 6">
    <name type="scientific">Asticcacaulis endophyticus</name>
    <dbReference type="NCBI Taxonomy" id="1395890"/>
    <lineage>
        <taxon>Bacteria</taxon>
        <taxon>Pseudomonadati</taxon>
        <taxon>Pseudomonadota</taxon>
        <taxon>Alphaproteobacteria</taxon>
        <taxon>Caulobacterales</taxon>
        <taxon>Caulobacteraceae</taxon>
        <taxon>Asticcacaulis</taxon>
    </lineage>
</organism>
<evidence type="ECO:0000256" key="2">
    <source>
        <dbReference type="ARBA" id="ARBA00023295"/>
    </source>
</evidence>
<dbReference type="AlphaFoldDB" id="A0A918UWZ8"/>
<dbReference type="Pfam" id="PF18120">
    <property type="entry name" value="DUF5597"/>
    <property type="match status" value="1"/>
</dbReference>
<evidence type="ECO:0000259" key="4">
    <source>
        <dbReference type="Pfam" id="PF18120"/>
    </source>
</evidence>
<comment type="caution">
    <text evidence="5">The sequence shown here is derived from an EMBL/GenBank/DDBJ whole genome shotgun (WGS) entry which is preliminary data.</text>
</comment>
<dbReference type="Proteomes" id="UP000662572">
    <property type="component" value="Unassembled WGS sequence"/>
</dbReference>
<protein>
    <submittedName>
        <fullName evidence="5">Beta-galactosidase</fullName>
    </submittedName>
</protein>
<evidence type="ECO:0000259" key="3">
    <source>
        <dbReference type="Pfam" id="PF02449"/>
    </source>
</evidence>
<keyword evidence="6" id="KW-1185">Reference proteome</keyword>